<evidence type="ECO:0000313" key="2">
    <source>
        <dbReference type="Proteomes" id="UP000437970"/>
    </source>
</evidence>
<dbReference type="AlphaFoldDB" id="A0A7X1XYG8"/>
<dbReference type="EMBL" id="WIVW01000013">
    <property type="protein sequence ID" value="MQU27269.1"/>
    <property type="molecule type" value="Genomic_DNA"/>
</dbReference>
<proteinExistence type="predicted"/>
<protein>
    <submittedName>
        <fullName evidence="1">Uncharacterized protein</fullName>
    </submittedName>
</protein>
<comment type="caution">
    <text evidence="1">The sequence shown here is derived from an EMBL/GenBank/DDBJ whole genome shotgun (WGS) entry which is preliminary data.</text>
</comment>
<dbReference type="Proteomes" id="UP000437970">
    <property type="component" value="Unassembled WGS sequence"/>
</dbReference>
<name>A0A7X1XYG8_9PSED</name>
<gene>
    <name evidence="1" type="ORF">GHO29_12310</name>
</gene>
<reference evidence="1 2" key="1">
    <citation type="submission" date="2019-10" db="EMBL/GenBank/DDBJ databases">
        <title>Evaluation of single-gene subtyping targets for Pseudomonas.</title>
        <authorList>
            <person name="Reichler S.J."/>
            <person name="Orsi R.H."/>
            <person name="Wiedmann M."/>
            <person name="Martin N.H."/>
            <person name="Murphy S.I."/>
        </authorList>
    </citation>
    <scope>NUCLEOTIDE SEQUENCE [LARGE SCALE GENOMIC DNA]</scope>
    <source>
        <strain evidence="1 2">FSL R10-1984</strain>
    </source>
</reference>
<dbReference type="RefSeq" id="WP_146386623.1">
    <property type="nucleotide sequence ID" value="NZ_WIVW01000013.1"/>
</dbReference>
<accession>A0A7X1XYG8</accession>
<evidence type="ECO:0000313" key="1">
    <source>
        <dbReference type="EMBL" id="MQU27269.1"/>
    </source>
</evidence>
<sequence length="101" mass="11028">MTVKVLEFKRPGDPHSSGEAICAHCKHEWVAVAPAGQRNLECPACSSHRGVFKWPYGPSEGDEGYQCNCGSEGFFIMRRGKQANGAVYCRGCGTEATGWFQ</sequence>
<organism evidence="1 2">
    <name type="scientific">Pseudomonas helleri</name>
    <dbReference type="NCBI Taxonomy" id="1608996"/>
    <lineage>
        <taxon>Bacteria</taxon>
        <taxon>Pseudomonadati</taxon>
        <taxon>Pseudomonadota</taxon>
        <taxon>Gammaproteobacteria</taxon>
        <taxon>Pseudomonadales</taxon>
        <taxon>Pseudomonadaceae</taxon>
        <taxon>Pseudomonas</taxon>
    </lineage>
</organism>